<dbReference type="InterPro" id="IPR022418">
    <property type="entry name" value="Porphobilinogen_deaminase_C"/>
</dbReference>
<comment type="caution">
    <text evidence="11">The sequence shown here is derived from an EMBL/GenBank/DDBJ whole genome shotgun (WGS) entry which is preliminary data.</text>
</comment>
<organism evidence="11 12">
    <name type="scientific">Aromia moschata</name>
    <dbReference type="NCBI Taxonomy" id="1265417"/>
    <lineage>
        <taxon>Eukaryota</taxon>
        <taxon>Metazoa</taxon>
        <taxon>Ecdysozoa</taxon>
        <taxon>Arthropoda</taxon>
        <taxon>Hexapoda</taxon>
        <taxon>Insecta</taxon>
        <taxon>Pterygota</taxon>
        <taxon>Neoptera</taxon>
        <taxon>Endopterygota</taxon>
        <taxon>Coleoptera</taxon>
        <taxon>Polyphaga</taxon>
        <taxon>Cucujiformia</taxon>
        <taxon>Chrysomeloidea</taxon>
        <taxon>Cerambycidae</taxon>
        <taxon>Cerambycinae</taxon>
        <taxon>Callichromatini</taxon>
        <taxon>Aromia</taxon>
    </lineage>
</organism>
<keyword evidence="12" id="KW-1185">Reference proteome</keyword>
<dbReference type="Pfam" id="PF01379">
    <property type="entry name" value="Porphobil_deam"/>
    <property type="match status" value="1"/>
</dbReference>
<dbReference type="HAMAP" id="MF_00260">
    <property type="entry name" value="Porphobil_deam"/>
    <property type="match status" value="1"/>
</dbReference>
<evidence type="ECO:0000259" key="9">
    <source>
        <dbReference type="Pfam" id="PF01379"/>
    </source>
</evidence>
<dbReference type="InterPro" id="IPR000860">
    <property type="entry name" value="HemC"/>
</dbReference>
<evidence type="ECO:0000256" key="7">
    <source>
        <dbReference type="ARBA" id="ARBA00023244"/>
    </source>
</evidence>
<reference evidence="11" key="1">
    <citation type="journal article" date="2023" name="Insect Mol. Biol.">
        <title>Genome sequencing provides insights into the evolution of gene families encoding plant cell wall-degrading enzymes in longhorned beetles.</title>
        <authorList>
            <person name="Shin N.R."/>
            <person name="Okamura Y."/>
            <person name="Kirsch R."/>
            <person name="Pauchet Y."/>
        </authorList>
    </citation>
    <scope>NUCLEOTIDE SEQUENCE</scope>
    <source>
        <strain evidence="11">AMC_N1</strain>
    </source>
</reference>
<dbReference type="PANTHER" id="PTHR11557">
    <property type="entry name" value="PORPHOBILINOGEN DEAMINASE"/>
    <property type="match status" value="1"/>
</dbReference>
<evidence type="ECO:0000256" key="2">
    <source>
        <dbReference type="ARBA" id="ARBA00002869"/>
    </source>
</evidence>
<dbReference type="Gene3D" id="3.30.160.40">
    <property type="entry name" value="Porphobilinogen deaminase, C-terminal domain"/>
    <property type="match status" value="2"/>
</dbReference>
<dbReference type="EMBL" id="JAPWTK010000047">
    <property type="protein sequence ID" value="KAJ8954543.1"/>
    <property type="molecule type" value="Genomic_DNA"/>
</dbReference>
<feature type="domain" description="Porphobilinogen deaminase N-terminal" evidence="9">
    <location>
        <begin position="7"/>
        <end position="218"/>
    </location>
</feature>
<keyword evidence="6" id="KW-0808">Transferase</keyword>
<comment type="similarity">
    <text evidence="4">Belongs to the HMBS family.</text>
</comment>
<sequence>MSGDHKILVGSRKSELALIQTRYVISLLKDVHPEKEFDIVTMSTLGDKVLDIPLPKIGEKSLFTKELETALITDRVKFVVHSLKDLPTSLPEGMAICAVLPREDPRDALVLQKDLSGYTLDTLPSGSVIGTSSLRRTAQLAKKYPHLKVESIRGNLNTRLKKLDDLGKYQAIVLAAAGLIRIGWEDRISKILEQDDILYAVGQGALAVECRADDEETIKLLEPLYDLQTALQITAERSFLKTLGGGCSAPVAVYSEFKVEKANEVRMILTGAVWSLDGKEEIKEKDELNTTVNKKLRCSTCPYNNNSLTRNLNIEDIEGINDCSKCILYPTNEPTPKRQKLDISNEVLSDDPHNLGPIELPVGVDFMGKCPYLETGLVNIHDKFPIKSSTENGSSLKCPFRNSTTAMHLMNNDITVTNFVEITKSDDDKLFCGIVPHKDASVEGMKNARKLGERLAFNMISKGALNIMSKAQSIFTAQLLLVLL</sequence>
<dbReference type="FunFam" id="3.40.190.10:FF:000005">
    <property type="entry name" value="Porphobilinogen deaminase"/>
    <property type="match status" value="1"/>
</dbReference>
<dbReference type="SUPFAM" id="SSF54782">
    <property type="entry name" value="Porphobilinogen deaminase (hydroxymethylbilane synthase), C-terminal domain"/>
    <property type="match status" value="1"/>
</dbReference>
<dbReference type="Pfam" id="PF03900">
    <property type="entry name" value="Porphobil_deamC"/>
    <property type="match status" value="1"/>
</dbReference>
<keyword evidence="7" id="KW-0627">Porphyrin biosynthesis</keyword>
<evidence type="ECO:0000256" key="6">
    <source>
        <dbReference type="ARBA" id="ARBA00022679"/>
    </source>
</evidence>
<evidence type="ECO:0000256" key="8">
    <source>
        <dbReference type="ARBA" id="ARBA00033064"/>
    </source>
</evidence>
<evidence type="ECO:0000256" key="3">
    <source>
        <dbReference type="ARBA" id="ARBA00004735"/>
    </source>
</evidence>
<dbReference type="GO" id="GO:0006783">
    <property type="term" value="P:heme biosynthetic process"/>
    <property type="evidence" value="ECO:0007669"/>
    <property type="project" value="TreeGrafter"/>
</dbReference>
<dbReference type="FunFam" id="3.40.190.10:FF:000004">
    <property type="entry name" value="Porphobilinogen deaminase"/>
    <property type="match status" value="1"/>
</dbReference>
<dbReference type="InterPro" id="IPR022417">
    <property type="entry name" value="Porphobilin_deaminase_N"/>
</dbReference>
<feature type="domain" description="Porphobilinogen deaminase C-terminal" evidence="10">
    <location>
        <begin position="231"/>
        <end position="290"/>
    </location>
</feature>
<gene>
    <name evidence="11" type="ORF">NQ318_000777</name>
</gene>
<evidence type="ECO:0000313" key="12">
    <source>
        <dbReference type="Proteomes" id="UP001162162"/>
    </source>
</evidence>
<dbReference type="Gene3D" id="3.40.190.10">
    <property type="entry name" value="Periplasmic binding protein-like II"/>
    <property type="match status" value="2"/>
</dbReference>
<comment type="pathway">
    <text evidence="3">Porphyrin-containing compound metabolism; protoporphyrin-IX biosynthesis; coproporphyrinogen-III from 5-aminolevulinate: step 2/4.</text>
</comment>
<evidence type="ECO:0000313" key="11">
    <source>
        <dbReference type="EMBL" id="KAJ8954543.1"/>
    </source>
</evidence>
<dbReference type="PRINTS" id="PR00151">
    <property type="entry name" value="PORPHBDMNASE"/>
</dbReference>
<dbReference type="InterPro" id="IPR036803">
    <property type="entry name" value="Porphobilinogen_deaminase_C_sf"/>
</dbReference>
<evidence type="ECO:0000256" key="1">
    <source>
        <dbReference type="ARBA" id="ARBA00001916"/>
    </source>
</evidence>
<dbReference type="EC" id="2.5.1.61" evidence="5"/>
<comment type="cofactor">
    <cofactor evidence="1">
        <name>dipyrromethane</name>
        <dbReference type="ChEBI" id="CHEBI:60342"/>
    </cofactor>
</comment>
<dbReference type="AlphaFoldDB" id="A0AAV8YUY5"/>
<protein>
    <recommendedName>
        <fullName evidence="5">hydroxymethylbilane synthase</fullName>
        <ecNumber evidence="5">2.5.1.61</ecNumber>
    </recommendedName>
    <alternativeName>
        <fullName evidence="8">Hydroxymethylbilane synthase</fullName>
    </alternativeName>
</protein>
<dbReference type="InterPro" id="IPR022419">
    <property type="entry name" value="Porphobilin_deaminase_cofac_BS"/>
</dbReference>
<dbReference type="GO" id="GO:0005737">
    <property type="term" value="C:cytoplasm"/>
    <property type="evidence" value="ECO:0007669"/>
    <property type="project" value="TreeGrafter"/>
</dbReference>
<dbReference type="SUPFAM" id="SSF53850">
    <property type="entry name" value="Periplasmic binding protein-like II"/>
    <property type="match status" value="1"/>
</dbReference>
<dbReference type="GO" id="GO:0004418">
    <property type="term" value="F:hydroxymethylbilane synthase activity"/>
    <property type="evidence" value="ECO:0007669"/>
    <property type="project" value="UniProtKB-EC"/>
</dbReference>
<proteinExistence type="inferred from homology"/>
<dbReference type="PROSITE" id="PS00533">
    <property type="entry name" value="PORPHOBILINOGEN_DEAM"/>
    <property type="match status" value="1"/>
</dbReference>
<dbReference type="CDD" id="cd13645">
    <property type="entry name" value="PBP2_HuPBGD_like"/>
    <property type="match status" value="1"/>
</dbReference>
<dbReference type="NCBIfam" id="TIGR00212">
    <property type="entry name" value="hemC"/>
    <property type="match status" value="1"/>
</dbReference>
<name>A0AAV8YUY5_9CUCU</name>
<evidence type="ECO:0000256" key="5">
    <source>
        <dbReference type="ARBA" id="ARBA00012655"/>
    </source>
</evidence>
<dbReference type="PANTHER" id="PTHR11557:SF0">
    <property type="entry name" value="PORPHOBILINOGEN DEAMINASE"/>
    <property type="match status" value="1"/>
</dbReference>
<dbReference type="Proteomes" id="UP001162162">
    <property type="component" value="Unassembled WGS sequence"/>
</dbReference>
<evidence type="ECO:0000259" key="10">
    <source>
        <dbReference type="Pfam" id="PF03900"/>
    </source>
</evidence>
<comment type="function">
    <text evidence="2">Tetrapolymerization of the monopyrrole PBG into the hydroxymethylbilane pre-uroporphyrinogen in several discrete steps.</text>
</comment>
<evidence type="ECO:0000256" key="4">
    <source>
        <dbReference type="ARBA" id="ARBA00005638"/>
    </source>
</evidence>
<accession>A0AAV8YUY5</accession>